<evidence type="ECO:0000313" key="1">
    <source>
        <dbReference type="EMBL" id="DAD75832.1"/>
    </source>
</evidence>
<sequence>MKSQMGGLRRKFLGNHLITAKAKENAMKDAQKEENAIEWLTLF</sequence>
<proteinExistence type="predicted"/>
<name>A0A8S5M108_9CAUD</name>
<accession>A0A8S5M108</accession>
<protein>
    <submittedName>
        <fullName evidence="1">Uncharacterized protein</fullName>
    </submittedName>
</protein>
<dbReference type="EMBL" id="BK014790">
    <property type="protein sequence ID" value="DAD75832.1"/>
    <property type="molecule type" value="Genomic_DNA"/>
</dbReference>
<reference evidence="1" key="1">
    <citation type="journal article" date="2021" name="Proc. Natl. Acad. Sci. U.S.A.">
        <title>A Catalog of Tens of Thousands of Viruses from Human Metagenomes Reveals Hidden Associations with Chronic Diseases.</title>
        <authorList>
            <person name="Tisza M.J."/>
            <person name="Buck C.B."/>
        </authorList>
    </citation>
    <scope>NUCLEOTIDE SEQUENCE</scope>
    <source>
        <strain evidence="1">Ct37J14</strain>
    </source>
</reference>
<organism evidence="1">
    <name type="scientific">Siphoviridae sp. ct37J14</name>
    <dbReference type="NCBI Taxonomy" id="2826280"/>
    <lineage>
        <taxon>Viruses</taxon>
        <taxon>Duplodnaviria</taxon>
        <taxon>Heunggongvirae</taxon>
        <taxon>Uroviricota</taxon>
        <taxon>Caudoviricetes</taxon>
    </lineage>
</organism>